<dbReference type="InterPro" id="IPR043686">
    <property type="entry name" value="Uup"/>
</dbReference>
<dbReference type="Gene3D" id="1.10.287.380">
    <property type="entry name" value="Valyl-tRNA synthetase, C-terminal domain"/>
    <property type="match status" value="1"/>
</dbReference>
<organism evidence="13 14">
    <name type="scientific">Xenorhabdus cabanillasii</name>
    <dbReference type="NCBI Taxonomy" id="351673"/>
    <lineage>
        <taxon>Bacteria</taxon>
        <taxon>Pseudomonadati</taxon>
        <taxon>Pseudomonadota</taxon>
        <taxon>Gammaproteobacteria</taxon>
        <taxon>Enterobacterales</taxon>
        <taxon>Morganellaceae</taxon>
        <taxon>Xenorhabdus</taxon>
    </lineage>
</organism>
<dbReference type="Gene3D" id="3.40.50.300">
    <property type="entry name" value="P-loop containing nucleotide triphosphate hydrolases"/>
    <property type="match status" value="2"/>
</dbReference>
<feature type="coiled-coil region" evidence="11">
    <location>
        <begin position="572"/>
        <end position="630"/>
    </location>
</feature>
<feature type="binding site" evidence="11">
    <location>
        <begin position="352"/>
        <end position="359"/>
    </location>
    <ligand>
        <name>ATP</name>
        <dbReference type="ChEBI" id="CHEBI:30616"/>
        <label>2</label>
    </ligand>
</feature>
<dbReference type="Pfam" id="PF00005">
    <property type="entry name" value="ABC_tran"/>
    <property type="match status" value="2"/>
</dbReference>
<evidence type="ECO:0000256" key="4">
    <source>
        <dbReference type="ARBA" id="ARBA00022763"/>
    </source>
</evidence>
<keyword evidence="3 11" id="KW-0547">Nucleotide-binding</keyword>
<dbReference type="EMBL" id="QTUB01000001">
    <property type="protein sequence ID" value="REF28725.1"/>
    <property type="molecule type" value="Genomic_DNA"/>
</dbReference>
<dbReference type="InterPro" id="IPR003593">
    <property type="entry name" value="AAA+_ATPase"/>
</dbReference>
<comment type="function">
    <text evidence="11">Probably plays a role in ribosome assembly or function. May be involved in resolution of branched DNA intermediates that result from template switching in postreplication gaps. Binds DNA and has ATPase activity.</text>
</comment>
<dbReference type="SUPFAM" id="SSF52540">
    <property type="entry name" value="P-loop containing nucleoside triphosphate hydrolases"/>
    <property type="match status" value="2"/>
</dbReference>
<comment type="catalytic activity">
    <reaction evidence="9 11">
        <text>ATP + H2O = ADP + phosphate + H(+)</text>
        <dbReference type="Rhea" id="RHEA:13065"/>
        <dbReference type="ChEBI" id="CHEBI:15377"/>
        <dbReference type="ChEBI" id="CHEBI:15378"/>
        <dbReference type="ChEBI" id="CHEBI:30616"/>
        <dbReference type="ChEBI" id="CHEBI:43474"/>
        <dbReference type="ChEBI" id="CHEBI:456216"/>
    </reaction>
</comment>
<evidence type="ECO:0000256" key="1">
    <source>
        <dbReference type="ARBA" id="ARBA00022490"/>
    </source>
</evidence>
<dbReference type="InterPro" id="IPR037118">
    <property type="entry name" value="Val-tRNA_synth_C_sf"/>
</dbReference>
<protein>
    <recommendedName>
        <fullName evidence="11">ATP-binding protein Uup</fullName>
        <ecNumber evidence="11">3.6.1.-</ecNumber>
    </recommendedName>
</protein>
<dbReference type="InterPro" id="IPR032781">
    <property type="entry name" value="ABC_tran_Xtn"/>
</dbReference>
<reference evidence="13 14" key="1">
    <citation type="submission" date="2018-08" db="EMBL/GenBank/DDBJ databases">
        <title>Genomic Encyclopedia of Archaeal and Bacterial Type Strains, Phase II (KMG-II): from individual species to whole genera.</title>
        <authorList>
            <person name="Goeker M."/>
        </authorList>
    </citation>
    <scope>NUCLEOTIDE SEQUENCE [LARGE SCALE GENOMIC DNA]</scope>
    <source>
        <strain evidence="13 14">DSM 17905</strain>
    </source>
</reference>
<dbReference type="Proteomes" id="UP000256294">
    <property type="component" value="Unassembled WGS sequence"/>
</dbReference>
<dbReference type="CDD" id="cd03221">
    <property type="entry name" value="ABCF_EF-3"/>
    <property type="match status" value="2"/>
</dbReference>
<evidence type="ECO:0000256" key="2">
    <source>
        <dbReference type="ARBA" id="ARBA00022737"/>
    </source>
</evidence>
<dbReference type="PROSITE" id="PS50893">
    <property type="entry name" value="ABC_TRANSPORTER_2"/>
    <property type="match status" value="2"/>
</dbReference>
<evidence type="ECO:0000256" key="7">
    <source>
        <dbReference type="ARBA" id="ARBA00023125"/>
    </source>
</evidence>
<dbReference type="NCBIfam" id="NF008358">
    <property type="entry name" value="PRK11147.1"/>
    <property type="match status" value="1"/>
</dbReference>
<dbReference type="HAMAP" id="MF_00848">
    <property type="entry name" value="Uup"/>
    <property type="match status" value="1"/>
</dbReference>
<keyword evidence="11" id="KW-0175">Coiled coil</keyword>
<dbReference type="InterPro" id="IPR032524">
    <property type="entry name" value="ABC_tran_C"/>
</dbReference>
<keyword evidence="2 11" id="KW-0677">Repeat</keyword>
<keyword evidence="5 11" id="KW-0378">Hydrolase</keyword>
<evidence type="ECO:0000256" key="8">
    <source>
        <dbReference type="ARBA" id="ARBA00023204"/>
    </source>
</evidence>
<dbReference type="FunFam" id="3.40.50.300:FF:000011">
    <property type="entry name" value="Putative ABC transporter ATP-binding component"/>
    <property type="match status" value="1"/>
</dbReference>
<dbReference type="InterPro" id="IPR003439">
    <property type="entry name" value="ABC_transporter-like_ATP-bd"/>
</dbReference>
<dbReference type="GO" id="GO:0006281">
    <property type="term" value="P:DNA repair"/>
    <property type="evidence" value="ECO:0007669"/>
    <property type="project" value="UniProtKB-KW"/>
</dbReference>
<keyword evidence="8 11" id="KW-0234">DNA repair</keyword>
<keyword evidence="7 11" id="KW-0238">DNA-binding</keyword>
<comment type="caution">
    <text evidence="13">The sequence shown here is derived from an EMBL/GenBank/DDBJ whole genome shotgun (WGS) entry which is preliminary data.</text>
</comment>
<proteinExistence type="inferred from homology"/>
<evidence type="ECO:0000256" key="3">
    <source>
        <dbReference type="ARBA" id="ARBA00022741"/>
    </source>
</evidence>
<evidence type="ECO:0000313" key="13">
    <source>
        <dbReference type="EMBL" id="REF28725.1"/>
    </source>
</evidence>
<name>A0A3D9UPZ1_9GAMM</name>
<keyword evidence="1 11" id="KW-0963">Cytoplasm</keyword>
<evidence type="ECO:0000259" key="12">
    <source>
        <dbReference type="PROSITE" id="PS50893"/>
    </source>
</evidence>
<feature type="domain" description="ABC transporter" evidence="12">
    <location>
        <begin position="1"/>
        <end position="253"/>
    </location>
</feature>
<dbReference type="AlphaFoldDB" id="A0A3D9UPZ1"/>
<evidence type="ECO:0000256" key="10">
    <source>
        <dbReference type="ARBA" id="ARBA00061478"/>
    </source>
</evidence>
<dbReference type="InterPro" id="IPR017871">
    <property type="entry name" value="ABC_transporter-like_CS"/>
</dbReference>
<feature type="binding site" evidence="11">
    <location>
        <begin position="36"/>
        <end position="43"/>
    </location>
    <ligand>
        <name>ATP</name>
        <dbReference type="ChEBI" id="CHEBI:30616"/>
        <label>1</label>
    </ligand>
</feature>
<keyword evidence="4 11" id="KW-0227">DNA damage</keyword>
<evidence type="ECO:0000256" key="5">
    <source>
        <dbReference type="ARBA" id="ARBA00022801"/>
    </source>
</evidence>
<dbReference type="SMART" id="SM00382">
    <property type="entry name" value="AAA"/>
    <property type="match status" value="2"/>
</dbReference>
<dbReference type="GO" id="GO:0005524">
    <property type="term" value="F:ATP binding"/>
    <property type="evidence" value="ECO:0007669"/>
    <property type="project" value="UniProtKB-UniRule"/>
</dbReference>
<dbReference type="InterPro" id="IPR051309">
    <property type="entry name" value="ABCF_ATPase"/>
</dbReference>
<dbReference type="Pfam" id="PF16326">
    <property type="entry name" value="ABC_tran_CTD"/>
    <property type="match status" value="1"/>
</dbReference>
<dbReference type="InterPro" id="IPR027417">
    <property type="entry name" value="P-loop_NTPase"/>
</dbReference>
<keyword evidence="6 11" id="KW-0067">ATP-binding</keyword>
<dbReference type="RefSeq" id="WP_115827326.1">
    <property type="nucleotide sequence ID" value="NZ_QTUB01000001.1"/>
</dbReference>
<evidence type="ECO:0000256" key="11">
    <source>
        <dbReference type="HAMAP-Rule" id="MF_00848"/>
    </source>
</evidence>
<accession>A0A3D9UPZ1</accession>
<dbReference type="PROSITE" id="PS00211">
    <property type="entry name" value="ABC_TRANSPORTER_1"/>
    <property type="match status" value="2"/>
</dbReference>
<dbReference type="PANTHER" id="PTHR42855">
    <property type="entry name" value="ABC TRANSPORTER ATP-BINDING SUBUNIT"/>
    <property type="match status" value="1"/>
</dbReference>
<dbReference type="Pfam" id="PF12848">
    <property type="entry name" value="ABC_tran_Xtn"/>
    <property type="match status" value="1"/>
</dbReference>
<sequence>MSLISLSGAWLSFSDAPLLDNVELHIEENERVCLVGCNGAGKSTLLRVLAKEQMLDDGQVTYEQDLIVARLQQDPPRDVEGTVFDFVAEGVKEQAEYIKAFHQVSRLVETDPSDKNLNQLAELQEVLDIRGLWLLDSRINDVLKQLSLPAEAKLSSLSGGWLRKAALGRALVSSPKVLFLDEPTNHLDIDTIEWLENFLKDFNGSLVFISHDRSFIHSMATRIVDLDRGKLISWPGNYDKYLEGKEEALRVEELQNAEFDKKLAQEEVWIRQGIKARRTRNEGRVRALKALRVERSERRNVMGTAKMQVEEATRSGKIVFELENVNYQIGDKSLVKNFSAQIQRGDKIALVGPNGCGKTTLLKLMLGDLSADSGRIHCGTKLEVAYFDQHRAALDPDKTVMDNLAEGKQEVVVNGRPRHVLGYLQDFLFHPKRAMTPVRALSGGERNRLLLARLFLKPSNLLILDEPTNDLDVETLELLEELVDGYSGTVILVSHDRQFVDNSVTECWVFEGNGEINNYVGGYFDAQQQRAQTVSLRQSSVKKEKVEAKPVKTKEATKRSNNKISYHLLRELEQLPSLLETLEQEIEQLQTQVSDPEFFNQSHEIIQNVLQELADKEQELEKAFDRWQELEMIKNG</sequence>
<feature type="domain" description="ABC transporter" evidence="12">
    <location>
        <begin position="320"/>
        <end position="546"/>
    </location>
</feature>
<keyword evidence="14" id="KW-1185">Reference proteome</keyword>
<dbReference type="GO" id="GO:0016887">
    <property type="term" value="F:ATP hydrolysis activity"/>
    <property type="evidence" value="ECO:0007669"/>
    <property type="project" value="UniProtKB-UniRule"/>
</dbReference>
<evidence type="ECO:0000313" key="14">
    <source>
        <dbReference type="Proteomes" id="UP000256294"/>
    </source>
</evidence>
<evidence type="ECO:0000256" key="9">
    <source>
        <dbReference type="ARBA" id="ARBA00049360"/>
    </source>
</evidence>
<evidence type="ECO:0000256" key="6">
    <source>
        <dbReference type="ARBA" id="ARBA00022840"/>
    </source>
</evidence>
<gene>
    <name evidence="11" type="primary">uup</name>
    <name evidence="13" type="ORF">BDD26_3684</name>
</gene>
<dbReference type="GO" id="GO:0005737">
    <property type="term" value="C:cytoplasm"/>
    <property type="evidence" value="ECO:0007669"/>
    <property type="project" value="UniProtKB-SubCell"/>
</dbReference>
<comment type="subcellular location">
    <subcellularLocation>
        <location evidence="11">Cytoplasm</location>
    </subcellularLocation>
    <text evidence="11">Associates with ribosomes.</text>
</comment>
<dbReference type="EC" id="3.6.1.-" evidence="11"/>
<dbReference type="GO" id="GO:0043022">
    <property type="term" value="F:ribosome binding"/>
    <property type="evidence" value="ECO:0007669"/>
    <property type="project" value="UniProtKB-UniRule"/>
</dbReference>
<dbReference type="PANTHER" id="PTHR42855:SF1">
    <property type="entry name" value="ABC TRANSPORTER DOMAIN-CONTAINING PROTEIN"/>
    <property type="match status" value="1"/>
</dbReference>
<comment type="similarity">
    <text evidence="10 11">Belongs to the ABC transporter superfamily. ABCF family. Uup subfamily.</text>
</comment>
<dbReference type="GO" id="GO:0003677">
    <property type="term" value="F:DNA binding"/>
    <property type="evidence" value="ECO:0007669"/>
    <property type="project" value="UniProtKB-UniRule"/>
</dbReference>
<dbReference type="FunFam" id="3.40.50.300:FF:000309">
    <property type="entry name" value="ABC transporter ATP-binding protein"/>
    <property type="match status" value="1"/>
</dbReference>